<dbReference type="GO" id="GO:0005634">
    <property type="term" value="C:nucleus"/>
    <property type="evidence" value="ECO:0007669"/>
    <property type="project" value="UniProtKB-SubCell"/>
</dbReference>
<reference evidence="17" key="1">
    <citation type="submission" date="2021-01" db="EMBL/GenBank/DDBJ databases">
        <authorList>
            <person name="Zahm M."/>
            <person name="Roques C."/>
            <person name="Cabau C."/>
            <person name="Klopp C."/>
            <person name="Donnadieu C."/>
            <person name="Jouanno E."/>
            <person name="Lampietro C."/>
            <person name="Louis A."/>
            <person name="Herpin A."/>
            <person name="Echchiki A."/>
            <person name="Berthelot C."/>
            <person name="Parey E."/>
            <person name="Roest-Crollius H."/>
            <person name="Braasch I."/>
            <person name="Postlethwait J."/>
            <person name="Bobe J."/>
            <person name="Montfort J."/>
            <person name="Bouchez O."/>
            <person name="Begum T."/>
            <person name="Mejri S."/>
            <person name="Adams A."/>
            <person name="Chen W.-J."/>
            <person name="Guiguen Y."/>
        </authorList>
    </citation>
    <scope>NUCLEOTIDE SEQUENCE</scope>
    <source>
        <tissue evidence="17">Blood</tissue>
    </source>
</reference>
<dbReference type="GO" id="GO:0000978">
    <property type="term" value="F:RNA polymerase II cis-regulatory region sequence-specific DNA binding"/>
    <property type="evidence" value="ECO:0007669"/>
    <property type="project" value="TreeGrafter"/>
</dbReference>
<feature type="compositionally biased region" description="Polar residues" evidence="15">
    <location>
        <begin position="916"/>
        <end position="928"/>
    </location>
</feature>
<feature type="region of interest" description="Disordered" evidence="15">
    <location>
        <begin position="26"/>
        <end position="92"/>
    </location>
</feature>
<dbReference type="AlphaFoldDB" id="A0A8T3CR84"/>
<dbReference type="PROSITE" id="PS50157">
    <property type="entry name" value="ZINC_FINGER_C2H2_2"/>
    <property type="match status" value="16"/>
</dbReference>
<dbReference type="PANTHER" id="PTHR24384:SF218">
    <property type="entry name" value="ZINC FINGER PROTEIN 502"/>
    <property type="match status" value="1"/>
</dbReference>
<feature type="domain" description="C2H2-type" evidence="16">
    <location>
        <begin position="338"/>
        <end position="365"/>
    </location>
</feature>
<feature type="domain" description="C2H2-type" evidence="16">
    <location>
        <begin position="470"/>
        <end position="497"/>
    </location>
</feature>
<evidence type="ECO:0000256" key="7">
    <source>
        <dbReference type="ARBA" id="ARBA00022771"/>
    </source>
</evidence>
<feature type="domain" description="C2H2-type" evidence="16">
    <location>
        <begin position="365"/>
        <end position="392"/>
    </location>
</feature>
<feature type="domain" description="C2H2-type" evidence="16">
    <location>
        <begin position="198"/>
        <end position="225"/>
    </location>
</feature>
<feature type="domain" description="C2H2-type" evidence="16">
    <location>
        <begin position="153"/>
        <end position="180"/>
    </location>
</feature>
<comment type="subcellular location">
    <subcellularLocation>
        <location evidence="2">Nucleus</location>
    </subcellularLocation>
</comment>
<dbReference type="OrthoDB" id="8117402at2759"/>
<evidence type="ECO:0000256" key="10">
    <source>
        <dbReference type="ARBA" id="ARBA00023015"/>
    </source>
</evidence>
<feature type="region of interest" description="Disordered" evidence="15">
    <location>
        <begin position="841"/>
        <end position="1086"/>
    </location>
</feature>
<feature type="compositionally biased region" description="Low complexity" evidence="15">
    <location>
        <begin position="999"/>
        <end position="1009"/>
    </location>
</feature>
<feature type="compositionally biased region" description="Basic residues" evidence="15">
    <location>
        <begin position="721"/>
        <end position="734"/>
    </location>
</feature>
<keyword evidence="6" id="KW-0677">Repeat</keyword>
<keyword evidence="13" id="KW-0539">Nucleus</keyword>
<dbReference type="Pfam" id="PF00096">
    <property type="entry name" value="zf-C2H2"/>
    <property type="match status" value="9"/>
</dbReference>
<sequence length="1163" mass="129964">MVPNLMIDLTASEAEAQMHPVVSCESQREFEWSEAEEESDLPRGDKEYEKNNVSELEVDASPKMTENGVESSPGVEETKAEKTLSSQAGDKMSKDISEELVVGESEVGVKAEAPVKQRKSRLICQECGKLFTRRETFNLHRHFHTHQDELASLTCKECGLTFQHRSSLIKHRSEHKEKAAPPLVLERRTHSFREGRSPQCEHCGQTFLTLGKLRCHPCQRAPEKPYRCPLCRKEFQYRVSINAHMQTHSLESPFRCLECNKGFQGSMALRIHQRSHAALKPFECPECGLVFRHRSIMEDHRRKHSEDRLHRCGICGKRFKYGSLLHQHQFLHTGQKPFKCPDCGKKFAFAQNMRAHWRQHRRQTYACPRCPLAFQDLAGLQEHVQSHQVAEEAETFVGVAAIPDVNNGVRGEVQEEPHTCPLCFIIIPDLVDLKAHMLVHEAEEGFGGVGLTDVNIHMDMNNGESLERPYTCPRCPLVLPDLSSLQAHIVIHEVPAPVEEEEEELVMVRAAEKQPSNTTEEVPGGGWGIMDHVNRKPLKCPECGKTFRHRSVLELHMRIHSRDKPFQCKVCGKGFKFSSYLQQHLIIHTGQKPFKCPDCGKDFAFLQNMKTHQRLHQQKPYRCTQCRKGYSEESELQRHMVSHTGDKPHKCQLCNKSFGLAYLLRDHLNTHTGERPHRCQECNKSFPWLSSLLVHQKIHARKRQGVSQPLSLPLAPQSRGRGGRGRGSRSRRAGRWASGWPRWAMGEGIGMLPPPPPPYSVAIASSPGEWPARLAPPPPVYAAQFTCHEQWQQQWRSEGSALQQQQVQKRQQPLGWVDTPVTTQVGTAGIPYGPHHPARMDGTALWGFQSPPAEPHTTLSSSGKPGEGQEQKQKQQQLPPSIVWADAPSSASVGQGTVRQESPRSAGGNGAAAWAFQTSPPVSQTLSSPKKMGNGPDQQQQLRGWTNSPGAAKVGSSAVPFEESPPRRLTGGAIFNFEISPPGPKTMSSPNKLGEGVEQQQQQQHKTQQPGMTDSQAHPDRTTPGLSLPPPLLPAPPPPPPPPQSLALPIPTPLPPNISLPLSQALSLTPPKPHRPEGAGSLPPPTPVSAHNSYLTQQRMIRESLPCPPPRPLPQLQHPRLPKHHQPLPFARNPLLQCMICGCSLPRELDLHLHYMQHAQGEI</sequence>
<dbReference type="Gene3D" id="3.30.160.60">
    <property type="entry name" value="Classic Zinc Finger"/>
    <property type="match status" value="13"/>
</dbReference>
<comment type="similarity">
    <text evidence="3">Belongs to the krueppel C2H2-type zinc-finger protein family.</text>
</comment>
<evidence type="ECO:0000256" key="12">
    <source>
        <dbReference type="ARBA" id="ARBA00023163"/>
    </source>
</evidence>
<keyword evidence="9" id="KW-0832">Ubl conjugation</keyword>
<feature type="region of interest" description="Disordered" evidence="15">
    <location>
        <begin position="704"/>
        <end position="735"/>
    </location>
</feature>
<dbReference type="GO" id="GO:0008270">
    <property type="term" value="F:zinc ion binding"/>
    <property type="evidence" value="ECO:0007669"/>
    <property type="project" value="UniProtKB-KW"/>
</dbReference>
<dbReference type="Proteomes" id="UP000829720">
    <property type="component" value="Unassembled WGS sequence"/>
</dbReference>
<feature type="domain" description="C2H2-type" evidence="16">
    <location>
        <begin position="594"/>
        <end position="621"/>
    </location>
</feature>
<feature type="domain" description="C2H2-type" evidence="16">
    <location>
        <begin position="310"/>
        <end position="337"/>
    </location>
</feature>
<evidence type="ECO:0000259" key="16">
    <source>
        <dbReference type="PROSITE" id="PS50157"/>
    </source>
</evidence>
<keyword evidence="7 14" id="KW-0863">Zinc-finger</keyword>
<dbReference type="InterPro" id="IPR013087">
    <property type="entry name" value="Znf_C2H2_type"/>
</dbReference>
<proteinExistence type="inferred from homology"/>
<dbReference type="FunFam" id="3.30.160.60:FF:000247">
    <property type="entry name" value="Zinc finger protein 236"/>
    <property type="match status" value="1"/>
</dbReference>
<evidence type="ECO:0000256" key="8">
    <source>
        <dbReference type="ARBA" id="ARBA00022833"/>
    </source>
</evidence>
<dbReference type="FunFam" id="3.30.160.60:FF:000065">
    <property type="entry name" value="B-cell CLL/lymphoma 6, member B"/>
    <property type="match status" value="1"/>
</dbReference>
<keyword evidence="18" id="KW-1185">Reference proteome</keyword>
<evidence type="ECO:0000313" key="18">
    <source>
        <dbReference type="Proteomes" id="UP000829720"/>
    </source>
</evidence>
<protein>
    <recommendedName>
        <fullName evidence="16">C2H2-type domain-containing protein</fullName>
    </recommendedName>
</protein>
<feature type="compositionally biased region" description="Polar residues" evidence="15">
    <location>
        <begin position="936"/>
        <end position="949"/>
    </location>
</feature>
<dbReference type="InterPro" id="IPR050752">
    <property type="entry name" value="C2H2-ZF_domain"/>
</dbReference>
<feature type="compositionally biased region" description="Polar residues" evidence="15">
    <location>
        <begin position="889"/>
        <end position="900"/>
    </location>
</feature>
<feature type="domain" description="C2H2-type" evidence="16">
    <location>
        <begin position="621"/>
        <end position="648"/>
    </location>
</feature>
<keyword evidence="12" id="KW-0804">Transcription</keyword>
<accession>A0A8T3CR84</accession>
<evidence type="ECO:0000256" key="13">
    <source>
        <dbReference type="ARBA" id="ARBA00023242"/>
    </source>
</evidence>
<dbReference type="FunFam" id="3.30.160.60:FF:001480">
    <property type="entry name" value="Si:cabz01071911.3"/>
    <property type="match status" value="1"/>
</dbReference>
<dbReference type="PROSITE" id="PS00028">
    <property type="entry name" value="ZINC_FINGER_C2H2_1"/>
    <property type="match status" value="17"/>
</dbReference>
<evidence type="ECO:0000256" key="15">
    <source>
        <dbReference type="SAM" id="MobiDB-lite"/>
    </source>
</evidence>
<evidence type="ECO:0000256" key="5">
    <source>
        <dbReference type="ARBA" id="ARBA00022723"/>
    </source>
</evidence>
<dbReference type="GO" id="GO:0000981">
    <property type="term" value="F:DNA-binding transcription factor activity, RNA polymerase II-specific"/>
    <property type="evidence" value="ECO:0007669"/>
    <property type="project" value="TreeGrafter"/>
</dbReference>
<dbReference type="FunFam" id="3.30.160.60:FF:002343">
    <property type="entry name" value="Zinc finger protein 33A"/>
    <property type="match status" value="1"/>
</dbReference>
<keyword evidence="10" id="KW-0805">Transcription regulation</keyword>
<feature type="domain" description="C2H2-type" evidence="16">
    <location>
        <begin position="538"/>
        <end position="565"/>
    </location>
</feature>
<feature type="domain" description="C2H2-type" evidence="16">
    <location>
        <begin position="649"/>
        <end position="676"/>
    </location>
</feature>
<evidence type="ECO:0000256" key="14">
    <source>
        <dbReference type="PROSITE-ProRule" id="PRU00042"/>
    </source>
</evidence>
<feature type="domain" description="C2H2-type" evidence="16">
    <location>
        <begin position="566"/>
        <end position="593"/>
    </location>
</feature>
<evidence type="ECO:0000256" key="6">
    <source>
        <dbReference type="ARBA" id="ARBA00022737"/>
    </source>
</evidence>
<name>A0A8T3CR84_9TELE</name>
<feature type="domain" description="C2H2-type" evidence="16">
    <location>
        <begin position="254"/>
        <end position="281"/>
    </location>
</feature>
<feature type="domain" description="C2H2-type" evidence="16">
    <location>
        <begin position="122"/>
        <end position="149"/>
    </location>
</feature>
<evidence type="ECO:0000256" key="9">
    <source>
        <dbReference type="ARBA" id="ARBA00022843"/>
    </source>
</evidence>
<comment type="function">
    <text evidence="1">May be involved in transcriptional regulation.</text>
</comment>
<dbReference type="SMART" id="SM00355">
    <property type="entry name" value="ZnF_C2H2"/>
    <property type="match status" value="17"/>
</dbReference>
<feature type="domain" description="C2H2-type" evidence="16">
    <location>
        <begin position="677"/>
        <end position="704"/>
    </location>
</feature>
<dbReference type="SUPFAM" id="SSF57667">
    <property type="entry name" value="beta-beta-alpha zinc fingers"/>
    <property type="match status" value="9"/>
</dbReference>
<comment type="caution">
    <text evidence="17">The sequence shown here is derived from an EMBL/GenBank/DDBJ whole genome shotgun (WGS) entry which is preliminary data.</text>
</comment>
<dbReference type="FunFam" id="3.30.160.60:FF:000100">
    <property type="entry name" value="Zinc finger 45-like"/>
    <property type="match status" value="1"/>
</dbReference>
<dbReference type="EMBL" id="JAERUA010000020">
    <property type="protein sequence ID" value="KAI1886320.1"/>
    <property type="molecule type" value="Genomic_DNA"/>
</dbReference>
<feature type="compositionally biased region" description="Basic and acidic residues" evidence="15">
    <location>
        <begin position="40"/>
        <end position="52"/>
    </location>
</feature>
<dbReference type="InterPro" id="IPR036236">
    <property type="entry name" value="Znf_C2H2_sf"/>
</dbReference>
<evidence type="ECO:0000313" key="17">
    <source>
        <dbReference type="EMBL" id="KAI1886320.1"/>
    </source>
</evidence>
<evidence type="ECO:0000256" key="2">
    <source>
        <dbReference type="ARBA" id="ARBA00004123"/>
    </source>
</evidence>
<feature type="compositionally biased region" description="Pro residues" evidence="15">
    <location>
        <begin position="1027"/>
        <end position="1058"/>
    </location>
</feature>
<feature type="domain" description="C2H2-type" evidence="16">
    <location>
        <begin position="282"/>
        <end position="309"/>
    </location>
</feature>
<organism evidence="17 18">
    <name type="scientific">Albula goreensis</name>
    <dbReference type="NCBI Taxonomy" id="1534307"/>
    <lineage>
        <taxon>Eukaryota</taxon>
        <taxon>Metazoa</taxon>
        <taxon>Chordata</taxon>
        <taxon>Craniata</taxon>
        <taxon>Vertebrata</taxon>
        <taxon>Euteleostomi</taxon>
        <taxon>Actinopterygii</taxon>
        <taxon>Neopterygii</taxon>
        <taxon>Teleostei</taxon>
        <taxon>Albuliformes</taxon>
        <taxon>Albulidae</taxon>
        <taxon>Albula</taxon>
    </lineage>
</organism>
<dbReference type="Pfam" id="PF13912">
    <property type="entry name" value="zf-C2H2_6"/>
    <property type="match status" value="1"/>
</dbReference>
<keyword evidence="4" id="KW-1017">Isopeptide bond</keyword>
<keyword evidence="11" id="KW-0238">DNA-binding</keyword>
<gene>
    <name evidence="17" type="ORF">AGOR_G00212780</name>
</gene>
<dbReference type="FunFam" id="3.30.160.60:FF:000149">
    <property type="entry name" value="Zinc finger protein 569"/>
    <property type="match status" value="1"/>
</dbReference>
<dbReference type="FunFam" id="3.30.160.60:FF:000135">
    <property type="entry name" value="Zinc finger protein 358"/>
    <property type="match status" value="1"/>
</dbReference>
<evidence type="ECO:0000256" key="1">
    <source>
        <dbReference type="ARBA" id="ARBA00003767"/>
    </source>
</evidence>
<dbReference type="PANTHER" id="PTHR24384">
    <property type="entry name" value="FINGER PUTATIVE TRANSCRIPTION FACTOR FAMILY-RELATED"/>
    <property type="match status" value="1"/>
</dbReference>
<evidence type="ECO:0000256" key="3">
    <source>
        <dbReference type="ARBA" id="ARBA00006991"/>
    </source>
</evidence>
<dbReference type="FunFam" id="3.30.160.60:FF:000624">
    <property type="entry name" value="zinc finger protein 697"/>
    <property type="match status" value="1"/>
</dbReference>
<keyword evidence="5" id="KW-0479">Metal-binding</keyword>
<keyword evidence="8" id="KW-0862">Zinc</keyword>
<feature type="domain" description="C2H2-type" evidence="16">
    <location>
        <begin position="226"/>
        <end position="253"/>
    </location>
</feature>
<evidence type="ECO:0000256" key="4">
    <source>
        <dbReference type="ARBA" id="ARBA00022499"/>
    </source>
</evidence>
<evidence type="ECO:0000256" key="11">
    <source>
        <dbReference type="ARBA" id="ARBA00023125"/>
    </source>
</evidence>